<dbReference type="Pfam" id="PF07714">
    <property type="entry name" value="PK_Tyr_Ser-Thr"/>
    <property type="match status" value="1"/>
</dbReference>
<dbReference type="InterPro" id="IPR036390">
    <property type="entry name" value="WH_DNA-bd_sf"/>
</dbReference>
<feature type="compositionally biased region" description="Low complexity" evidence="9">
    <location>
        <begin position="865"/>
        <end position="884"/>
    </location>
</feature>
<dbReference type="CDD" id="cd21037">
    <property type="entry name" value="MLKL_NTD"/>
    <property type="match status" value="1"/>
</dbReference>
<dbReference type="GO" id="GO:0007166">
    <property type="term" value="P:cell surface receptor signaling pathway"/>
    <property type="evidence" value="ECO:0007669"/>
    <property type="project" value="InterPro"/>
</dbReference>
<dbReference type="SUPFAM" id="SSF56112">
    <property type="entry name" value="Protein kinase-like (PK-like)"/>
    <property type="match status" value="1"/>
</dbReference>
<feature type="compositionally biased region" description="Low complexity" evidence="9">
    <location>
        <begin position="1209"/>
        <end position="1230"/>
    </location>
</feature>
<dbReference type="HOGENOM" id="CLU_007036_0_0_1"/>
<dbReference type="PROSITE" id="PS00108">
    <property type="entry name" value="PROTEIN_KINASE_ST"/>
    <property type="match status" value="1"/>
</dbReference>
<evidence type="ECO:0000256" key="8">
    <source>
        <dbReference type="ARBA" id="ARBA00048679"/>
    </source>
</evidence>
<feature type="compositionally biased region" description="Basic residues" evidence="9">
    <location>
        <begin position="1004"/>
        <end position="1018"/>
    </location>
</feature>
<dbReference type="Gene3D" id="1.20.930.20">
    <property type="entry name" value="Adaptor protein Cbl, N-terminal domain"/>
    <property type="match status" value="1"/>
</dbReference>
<evidence type="ECO:0000256" key="2">
    <source>
        <dbReference type="ARBA" id="ARBA00022527"/>
    </source>
</evidence>
<evidence type="ECO:0000256" key="3">
    <source>
        <dbReference type="ARBA" id="ARBA00022679"/>
    </source>
</evidence>
<name>A0A0E0J5A3_ORYNI</name>
<dbReference type="eggNOG" id="KOG3341">
    <property type="taxonomic scope" value="Eukaryota"/>
</dbReference>
<dbReference type="InterPro" id="IPR036537">
    <property type="entry name" value="Adaptor_Cbl_N_dom_sf"/>
</dbReference>
<dbReference type="Proteomes" id="UP000006591">
    <property type="component" value="Chromosome 11"/>
</dbReference>
<dbReference type="Pfam" id="PF19584">
    <property type="entry name" value="MCAfunc"/>
    <property type="match status" value="1"/>
</dbReference>
<dbReference type="SMART" id="SM00220">
    <property type="entry name" value="S_TKc"/>
    <property type="match status" value="1"/>
</dbReference>
<dbReference type="EC" id="2.7.11.1" evidence="1"/>
<dbReference type="InterPro" id="IPR045766">
    <property type="entry name" value="MCAfunc"/>
</dbReference>
<dbReference type="FunFam" id="1.10.510.10:FF:001023">
    <property type="entry name" value="Os07g0541700 protein"/>
    <property type="match status" value="1"/>
</dbReference>
<proteinExistence type="predicted"/>
<dbReference type="Gene3D" id="1.10.10.10">
    <property type="entry name" value="Winged helix-like DNA-binding domain superfamily/Winged helix DNA-binding domain"/>
    <property type="match status" value="2"/>
</dbReference>
<dbReference type="InterPro" id="IPR059179">
    <property type="entry name" value="MLKL-like_MCAfunc"/>
</dbReference>
<feature type="region of interest" description="Disordered" evidence="9">
    <location>
        <begin position="977"/>
        <end position="1024"/>
    </location>
</feature>
<dbReference type="GO" id="GO:0005886">
    <property type="term" value="C:plasma membrane"/>
    <property type="evidence" value="ECO:0007669"/>
    <property type="project" value="TreeGrafter"/>
</dbReference>
<evidence type="ECO:0000256" key="1">
    <source>
        <dbReference type="ARBA" id="ARBA00012513"/>
    </source>
</evidence>
<sequence length="1250" mass="138626">MALWNGLGQVANIAQLAGVDAYGLIKMIVEAAQTAKRNQETCQKLARHVKMIGDLLQRLQSTELMQHQETRNPVEQLEETLRHTYMLILSCQDSSYLHSCFMGGKQAHQLREVQSDITFYLQLFPLVSFVNTTRTWERLLRRAQPSCTEDTADELQKVHHSDHRIRFNTEILNATEFGDQSVTQCPEVFEEKRSEQASIRSLNLDQLVVNDIGKGAVLTFSQILAATNNFSGRSLIGQGGFGPVYKGKLPNGLEIAVKRHDTSSHQGEEEFMAEIDVIPKLRRKNIIELIGFCVQGKECILVYEYIPNGNETKRILLNWSKRLKIIEGISDGLLYLHNHSPKCIVHRDIKASNILLDYEMNAKISDFGLAIKLAPKATTELQVHCCDDLLSSFRGYADPEYVATGVISEKTDVYSFGIVLLEIISGKLCVSGYNVKSRSRRTIFPEFALKNRKKLHKLIDPSLGAKKHERAQIMQCLRVAMLCVRDRAEHRPTMSEVVTMLPSIKTPKDRKSLIQGRRPLAIPPATASAASHRRHRLLPASPLLCLHRLLPLHKPRSPSTHPTRRSRPSCLVEVEARGIDSAPVLRLSPQATDLETVRSASRRRLQFRLGSMRRRPGIAGLQNAAATRDQFRLVGENVAKVRTDVMKEQLATFRTQLEEFALKHKNDIRKNPLFRQQFHEMCAKVGVDPLASNKGAWAELLGIGDFYYELGVQIVDICIATRATNGGLIDLLDLRKLLCQKRKADLGSLTSDDCLRAISKLKAIISVGKKKLVRSVPTELNKDHNGILELAQAEGFVTVEQVKRKFSWSTGRAIDVLETLLKEGLAMIDDGHRDGKRRYWFPCATLSSDSIGADAKGEAPAPPLTASGDSSSPTPAAAADSSSPSLDLIPDIARRLTSLEHFFSLRASYLPASRRLLASQSPLLLVSLYPSFAEAFFHPRLRRLHRFRLPWGHHLPPSRYTLLYAHGFLVTATHRRQQLPAKAPPPPPLHRRAAPPPQGLRALLPRHPHGGPPRRHLLGRPGRATVQHCHPGDALWRVASAPAPHVFDDLISVNGTLYALVGLRLATLKLSESSLELPFLGKERKWEMITNLGGRSLFLGLDGFAACVDEDHPGVGEDCLYAAGRRLGEWHEYSLADGTCDVCNADYPGSPPLNKQFTDQTISLDLPQLVRWGRGGVGLGAVEEVGAEALGGKVAPRVEDAPRSTRCCSAASSETKTTASPSSSGSSAMTASAYTLEIREPEMITTYMAI</sequence>
<reference evidence="11" key="1">
    <citation type="submission" date="2015-04" db="UniProtKB">
        <authorList>
            <consortium name="EnsemblPlants"/>
        </authorList>
    </citation>
    <scope>IDENTIFICATION</scope>
    <source>
        <strain evidence="11">SL10</strain>
    </source>
</reference>
<dbReference type="Gene3D" id="3.30.200.20">
    <property type="entry name" value="Phosphorylase Kinase, domain 1"/>
    <property type="match status" value="1"/>
</dbReference>
<dbReference type="STRING" id="4536.A0A0E0J5A3"/>
<feature type="region of interest" description="Disordered" evidence="9">
    <location>
        <begin position="1204"/>
        <end position="1230"/>
    </location>
</feature>
<evidence type="ECO:0000256" key="4">
    <source>
        <dbReference type="ARBA" id="ARBA00022741"/>
    </source>
</evidence>
<evidence type="ECO:0000313" key="12">
    <source>
        <dbReference type="Proteomes" id="UP000006591"/>
    </source>
</evidence>
<dbReference type="FunFam" id="3.30.200.20:FF:000039">
    <property type="entry name" value="receptor-like protein kinase FERONIA"/>
    <property type="match status" value="1"/>
</dbReference>
<dbReference type="AlphaFoldDB" id="A0A0E0J5A3"/>
<keyword evidence="4" id="KW-0547">Nucleotide-binding</keyword>
<dbReference type="Gramene" id="ONIVA11G22480.1">
    <property type="protein sequence ID" value="ONIVA11G22480.1"/>
    <property type="gene ID" value="ONIVA11G22480"/>
</dbReference>
<comment type="catalytic activity">
    <reaction evidence="8">
        <text>L-seryl-[protein] + ATP = O-phospho-L-seryl-[protein] + ADP + H(+)</text>
        <dbReference type="Rhea" id="RHEA:17989"/>
        <dbReference type="Rhea" id="RHEA-COMP:9863"/>
        <dbReference type="Rhea" id="RHEA-COMP:11604"/>
        <dbReference type="ChEBI" id="CHEBI:15378"/>
        <dbReference type="ChEBI" id="CHEBI:29999"/>
        <dbReference type="ChEBI" id="CHEBI:30616"/>
        <dbReference type="ChEBI" id="CHEBI:83421"/>
        <dbReference type="ChEBI" id="CHEBI:456216"/>
        <dbReference type="EC" id="2.7.11.1"/>
    </reaction>
</comment>
<dbReference type="GO" id="GO:0004674">
    <property type="term" value="F:protein serine/threonine kinase activity"/>
    <property type="evidence" value="ECO:0007669"/>
    <property type="project" value="UniProtKB-KW"/>
</dbReference>
<evidence type="ECO:0000256" key="6">
    <source>
        <dbReference type="ARBA" id="ARBA00022840"/>
    </source>
</evidence>
<dbReference type="SUPFAM" id="SSF46785">
    <property type="entry name" value="Winged helix' DNA-binding domain"/>
    <property type="match status" value="2"/>
</dbReference>
<evidence type="ECO:0000256" key="7">
    <source>
        <dbReference type="ARBA" id="ARBA00047899"/>
    </source>
</evidence>
<dbReference type="InterPro" id="IPR011009">
    <property type="entry name" value="Kinase-like_dom_sf"/>
</dbReference>
<evidence type="ECO:0000256" key="5">
    <source>
        <dbReference type="ARBA" id="ARBA00022777"/>
    </source>
</evidence>
<comment type="catalytic activity">
    <reaction evidence="7">
        <text>L-threonyl-[protein] + ATP = O-phospho-L-threonyl-[protein] + ADP + H(+)</text>
        <dbReference type="Rhea" id="RHEA:46608"/>
        <dbReference type="Rhea" id="RHEA-COMP:11060"/>
        <dbReference type="Rhea" id="RHEA-COMP:11605"/>
        <dbReference type="ChEBI" id="CHEBI:15378"/>
        <dbReference type="ChEBI" id="CHEBI:30013"/>
        <dbReference type="ChEBI" id="CHEBI:30616"/>
        <dbReference type="ChEBI" id="CHEBI:61977"/>
        <dbReference type="ChEBI" id="CHEBI:456216"/>
        <dbReference type="EC" id="2.7.11.1"/>
    </reaction>
</comment>
<keyword evidence="5" id="KW-0418">Kinase</keyword>
<keyword evidence="2" id="KW-0723">Serine/threonine-protein kinase</keyword>
<reference evidence="11" key="2">
    <citation type="submission" date="2018-04" db="EMBL/GenBank/DDBJ databases">
        <title>OnivRS2 (Oryza nivara Reference Sequence Version 2).</title>
        <authorList>
            <person name="Zhang J."/>
            <person name="Kudrna D."/>
            <person name="Lee S."/>
            <person name="Talag J."/>
            <person name="Rajasekar S."/>
            <person name="Welchert J."/>
            <person name="Hsing Y.-I."/>
            <person name="Wing R.A."/>
        </authorList>
    </citation>
    <scope>NUCLEOTIDE SEQUENCE [LARGE SCALE GENOMIC DNA]</scope>
    <source>
        <strain evidence="11">SL10</strain>
    </source>
</reference>
<dbReference type="EnsemblPlants" id="ONIVA11G22480.1">
    <property type="protein sequence ID" value="ONIVA11G22480.1"/>
    <property type="gene ID" value="ONIVA11G22480"/>
</dbReference>
<dbReference type="PROSITE" id="PS50011">
    <property type="entry name" value="PROTEIN_KINASE_DOM"/>
    <property type="match status" value="1"/>
</dbReference>
<dbReference type="InterPro" id="IPR008271">
    <property type="entry name" value="Ser/Thr_kinase_AS"/>
</dbReference>
<feature type="compositionally biased region" description="Pro residues" evidence="9">
    <location>
        <begin position="982"/>
        <end position="998"/>
    </location>
</feature>
<dbReference type="InterPro" id="IPR040608">
    <property type="entry name" value="Snf8/Vps36"/>
</dbReference>
<dbReference type="Pfam" id="PF04157">
    <property type="entry name" value="EAP30"/>
    <property type="match status" value="1"/>
</dbReference>
<dbReference type="FunFam" id="1.10.10.10:FF:000363">
    <property type="entry name" value="Vacuolar protein sorting-associated protein"/>
    <property type="match status" value="1"/>
</dbReference>
<feature type="domain" description="Protein kinase" evidence="10">
    <location>
        <begin position="230"/>
        <end position="504"/>
    </location>
</feature>
<dbReference type="InterPro" id="IPR001245">
    <property type="entry name" value="Ser-Thr/Tyr_kinase_cat_dom"/>
</dbReference>
<keyword evidence="12" id="KW-1185">Reference proteome</keyword>
<protein>
    <recommendedName>
        <fullName evidence="1">non-specific serine/threonine protein kinase</fullName>
        <ecNumber evidence="1">2.7.11.1</ecNumber>
    </recommendedName>
</protein>
<dbReference type="GO" id="GO:0005524">
    <property type="term" value="F:ATP binding"/>
    <property type="evidence" value="ECO:0007669"/>
    <property type="project" value="UniProtKB-KW"/>
</dbReference>
<accession>A0A0E0J5A3</accession>
<evidence type="ECO:0000259" key="10">
    <source>
        <dbReference type="PROSITE" id="PS50011"/>
    </source>
</evidence>
<dbReference type="PANTHER" id="PTHR27002">
    <property type="entry name" value="RECEPTOR-LIKE SERINE/THREONINE-PROTEIN KINASE SD1-8"/>
    <property type="match status" value="1"/>
</dbReference>
<organism evidence="11">
    <name type="scientific">Oryza nivara</name>
    <name type="common">Indian wild rice</name>
    <name type="synonym">Oryza sativa f. spontanea</name>
    <dbReference type="NCBI Taxonomy" id="4536"/>
    <lineage>
        <taxon>Eukaryota</taxon>
        <taxon>Viridiplantae</taxon>
        <taxon>Streptophyta</taxon>
        <taxon>Embryophyta</taxon>
        <taxon>Tracheophyta</taxon>
        <taxon>Spermatophyta</taxon>
        <taxon>Magnoliopsida</taxon>
        <taxon>Liliopsida</taxon>
        <taxon>Poales</taxon>
        <taxon>Poaceae</taxon>
        <taxon>BOP clade</taxon>
        <taxon>Oryzoideae</taxon>
        <taxon>Oryzeae</taxon>
        <taxon>Oryzinae</taxon>
        <taxon>Oryza</taxon>
    </lineage>
</organism>
<dbReference type="InterPro" id="IPR000719">
    <property type="entry name" value="Prot_kinase_dom"/>
</dbReference>
<evidence type="ECO:0000313" key="11">
    <source>
        <dbReference type="EnsemblPlants" id="ONIVA11G22480.1"/>
    </source>
</evidence>
<dbReference type="Gene3D" id="1.10.510.10">
    <property type="entry name" value="Transferase(Phosphotransferase) domain 1"/>
    <property type="match status" value="1"/>
</dbReference>
<dbReference type="PANTHER" id="PTHR27002:SF1115">
    <property type="entry name" value="PROTEIN KINASE DOMAIN-CONTAINING PROTEIN"/>
    <property type="match status" value="1"/>
</dbReference>
<dbReference type="InterPro" id="IPR036388">
    <property type="entry name" value="WH-like_DNA-bd_sf"/>
</dbReference>
<dbReference type="Gene3D" id="6.10.140.180">
    <property type="match status" value="1"/>
</dbReference>
<feature type="region of interest" description="Disordered" evidence="9">
    <location>
        <begin position="852"/>
        <end position="884"/>
    </location>
</feature>
<evidence type="ECO:0000256" key="9">
    <source>
        <dbReference type="SAM" id="MobiDB-lite"/>
    </source>
</evidence>
<keyword evidence="6" id="KW-0067">ATP-binding</keyword>
<keyword evidence="3" id="KW-0808">Transferase</keyword>